<keyword evidence="3" id="KW-1185">Reference proteome</keyword>
<gene>
    <name evidence="2" type="ORF">GNF76_22190</name>
</gene>
<dbReference type="Proteomes" id="UP000438196">
    <property type="component" value="Unassembled WGS sequence"/>
</dbReference>
<feature type="transmembrane region" description="Helical" evidence="1">
    <location>
        <begin position="187"/>
        <end position="215"/>
    </location>
</feature>
<sequence length="219" mass="22220">MNRSSLSNPAVILAAGVAAGAVLWGIAQLLPAIAAFFGILIQAIAAAAGLAVAVATTGFATAGSVAAWLPIAATVGVGAAGAGATYLVVVRIIEKGKEHPYQWLLPALTALAVFCVDLTKDQLVTTVLERALYGLTTTVLTIAGGWLLMTRQLAVRLIGFLLPFLPSIAICLLLLKQQHVNGALSDFIASGSVGAIGLMGAISMAFIVGALGLLLPHAK</sequence>
<keyword evidence="1" id="KW-0812">Transmembrane</keyword>
<dbReference type="RefSeq" id="WP_155585217.1">
    <property type="nucleotide sequence ID" value="NZ_JBHSTH010000022.1"/>
</dbReference>
<feature type="transmembrane region" description="Helical" evidence="1">
    <location>
        <begin position="131"/>
        <end position="150"/>
    </location>
</feature>
<proteinExistence type="predicted"/>
<evidence type="ECO:0000313" key="3">
    <source>
        <dbReference type="Proteomes" id="UP000438196"/>
    </source>
</evidence>
<comment type="caution">
    <text evidence="2">The sequence shown here is derived from an EMBL/GenBank/DDBJ whole genome shotgun (WGS) entry which is preliminary data.</text>
</comment>
<feature type="transmembrane region" description="Helical" evidence="1">
    <location>
        <begin position="33"/>
        <end position="55"/>
    </location>
</feature>
<name>A0A6I3WA35_9PSED</name>
<feature type="transmembrane region" description="Helical" evidence="1">
    <location>
        <begin position="101"/>
        <end position="119"/>
    </location>
</feature>
<feature type="transmembrane region" description="Helical" evidence="1">
    <location>
        <begin position="6"/>
        <end position="26"/>
    </location>
</feature>
<dbReference type="EMBL" id="WNNK01000021">
    <property type="protein sequence ID" value="MUF07067.1"/>
    <property type="molecule type" value="Genomic_DNA"/>
</dbReference>
<keyword evidence="1" id="KW-1133">Transmembrane helix</keyword>
<reference evidence="2 3" key="1">
    <citation type="submission" date="2019-11" db="EMBL/GenBank/DDBJ databases">
        <title>Pseudomonas karstica sp. nov. and Pseudomonas spelaei sp. nov. from karst caves.</title>
        <authorList>
            <person name="Zeman M."/>
        </authorList>
    </citation>
    <scope>NUCLEOTIDE SEQUENCE [LARGE SCALE GENOMIC DNA]</scope>
    <source>
        <strain evidence="2 3">CCM 7893</strain>
    </source>
</reference>
<feature type="transmembrane region" description="Helical" evidence="1">
    <location>
        <begin position="67"/>
        <end position="89"/>
    </location>
</feature>
<evidence type="ECO:0000256" key="1">
    <source>
        <dbReference type="SAM" id="Phobius"/>
    </source>
</evidence>
<dbReference type="AlphaFoldDB" id="A0A6I3WA35"/>
<accession>A0A6I3WA35</accession>
<protein>
    <submittedName>
        <fullName evidence="2">Uncharacterized protein</fullName>
    </submittedName>
</protein>
<feature type="transmembrane region" description="Helical" evidence="1">
    <location>
        <begin position="157"/>
        <end position="175"/>
    </location>
</feature>
<keyword evidence="1" id="KW-0472">Membrane</keyword>
<evidence type="ECO:0000313" key="2">
    <source>
        <dbReference type="EMBL" id="MUF07067.1"/>
    </source>
</evidence>
<organism evidence="2 3">
    <name type="scientific">Pseudomonas spelaei</name>
    <dbReference type="NCBI Taxonomy" id="1055469"/>
    <lineage>
        <taxon>Bacteria</taxon>
        <taxon>Pseudomonadati</taxon>
        <taxon>Pseudomonadota</taxon>
        <taxon>Gammaproteobacteria</taxon>
        <taxon>Pseudomonadales</taxon>
        <taxon>Pseudomonadaceae</taxon>
        <taxon>Pseudomonas</taxon>
    </lineage>
</organism>